<feature type="transmembrane region" description="Helical" evidence="7">
    <location>
        <begin position="210"/>
        <end position="227"/>
    </location>
</feature>
<dbReference type="KEGG" id="ptaw:DW352_12615"/>
<dbReference type="AlphaFoldDB" id="A0A345ZWI4"/>
<dbReference type="GO" id="GO:0005886">
    <property type="term" value="C:plasma membrane"/>
    <property type="evidence" value="ECO:0007669"/>
    <property type="project" value="UniProtKB-SubCell"/>
</dbReference>
<evidence type="ECO:0000256" key="7">
    <source>
        <dbReference type="SAM" id="Phobius"/>
    </source>
</evidence>
<dbReference type="Proteomes" id="UP000254889">
    <property type="component" value="Chromosome"/>
</dbReference>
<dbReference type="SMART" id="SM00014">
    <property type="entry name" value="acidPPc"/>
    <property type="match status" value="1"/>
</dbReference>
<feature type="transmembrane region" description="Helical" evidence="7">
    <location>
        <begin position="173"/>
        <end position="190"/>
    </location>
</feature>
<keyword evidence="4" id="KW-0378">Hydrolase</keyword>
<dbReference type="OrthoDB" id="9801622at2"/>
<feature type="transmembrane region" description="Helical" evidence="7">
    <location>
        <begin position="75"/>
        <end position="93"/>
    </location>
</feature>
<dbReference type="PANTHER" id="PTHR14969:SF62">
    <property type="entry name" value="DECAPRENYLPHOSPHORYL-5-PHOSPHORIBOSE PHOSPHATASE RV3807C-RELATED"/>
    <property type="match status" value="1"/>
</dbReference>
<evidence type="ECO:0000256" key="2">
    <source>
        <dbReference type="ARBA" id="ARBA00022475"/>
    </source>
</evidence>
<dbReference type="InterPro" id="IPR000326">
    <property type="entry name" value="PAP2/HPO"/>
</dbReference>
<organism evidence="9 10">
    <name type="scientific">Pseudolabrys taiwanensis</name>
    <dbReference type="NCBI Taxonomy" id="331696"/>
    <lineage>
        <taxon>Bacteria</taxon>
        <taxon>Pseudomonadati</taxon>
        <taxon>Pseudomonadota</taxon>
        <taxon>Alphaproteobacteria</taxon>
        <taxon>Hyphomicrobiales</taxon>
        <taxon>Xanthobacteraceae</taxon>
        <taxon>Pseudolabrys</taxon>
    </lineage>
</organism>
<dbReference type="SUPFAM" id="SSF48317">
    <property type="entry name" value="Acid phosphatase/Vanadium-dependent haloperoxidase"/>
    <property type="match status" value="1"/>
</dbReference>
<keyword evidence="3 7" id="KW-0812">Transmembrane</keyword>
<dbReference type="GO" id="GO:0016787">
    <property type="term" value="F:hydrolase activity"/>
    <property type="evidence" value="ECO:0007669"/>
    <property type="project" value="UniProtKB-KW"/>
</dbReference>
<dbReference type="InterPro" id="IPR036938">
    <property type="entry name" value="PAP2/HPO_sf"/>
</dbReference>
<evidence type="ECO:0000313" key="10">
    <source>
        <dbReference type="Proteomes" id="UP000254889"/>
    </source>
</evidence>
<sequence length="246" mass="27261">MRHPAAIGGRAMSFLHELATWDAALYRALNAYCGWSPFLDRAVVHLEVLKGSIYMGLFGLLWFQPGKDQVRRREMLLAIVLAVAIALVVNRILSTALPFRTRPMYDLGANAPTFEWHADLENWSSFPSDNATYLFAIAAGLWRVAPRWGLFFGLFSTCAAFARVFLGIHYPSDVVVGALIGIAVGLLVVRKPLVEAFAPRVLAWEAWQPGYFYGALFLVTAELGSGFPNTRRIGVAIVHLFVGFKT</sequence>
<protein>
    <submittedName>
        <fullName evidence="9">Phosphatase PAP2 family protein</fullName>
    </submittedName>
</protein>
<keyword evidence="5 7" id="KW-1133">Transmembrane helix</keyword>
<dbReference type="Gene3D" id="1.20.144.10">
    <property type="entry name" value="Phosphatidic acid phosphatase type 2/haloperoxidase"/>
    <property type="match status" value="1"/>
</dbReference>
<gene>
    <name evidence="9" type="ORF">DW352_12615</name>
</gene>
<feature type="transmembrane region" description="Helical" evidence="7">
    <location>
        <begin position="42"/>
        <end position="63"/>
    </location>
</feature>
<dbReference type="PANTHER" id="PTHR14969">
    <property type="entry name" value="SPHINGOSINE-1-PHOSPHATE PHOSPHOHYDROLASE"/>
    <property type="match status" value="1"/>
</dbReference>
<name>A0A345ZWI4_9HYPH</name>
<evidence type="ECO:0000256" key="1">
    <source>
        <dbReference type="ARBA" id="ARBA00004651"/>
    </source>
</evidence>
<proteinExistence type="predicted"/>
<keyword evidence="6 7" id="KW-0472">Membrane</keyword>
<evidence type="ECO:0000256" key="4">
    <source>
        <dbReference type="ARBA" id="ARBA00022801"/>
    </source>
</evidence>
<feature type="domain" description="Phosphatidic acid phosphatase type 2/haloperoxidase" evidence="8">
    <location>
        <begin position="75"/>
        <end position="189"/>
    </location>
</feature>
<reference evidence="9 10" key="1">
    <citation type="submission" date="2018-07" db="EMBL/GenBank/DDBJ databases">
        <authorList>
            <person name="Quirk P.G."/>
            <person name="Krulwich T.A."/>
        </authorList>
    </citation>
    <scope>NUCLEOTIDE SEQUENCE [LARGE SCALE GENOMIC DNA]</scope>
    <source>
        <strain evidence="9 10">CC-BB4</strain>
    </source>
</reference>
<dbReference type="Pfam" id="PF01569">
    <property type="entry name" value="PAP2"/>
    <property type="match status" value="1"/>
</dbReference>
<keyword evidence="2" id="KW-1003">Cell membrane</keyword>
<accession>A0A345ZWI4</accession>
<evidence type="ECO:0000259" key="8">
    <source>
        <dbReference type="SMART" id="SM00014"/>
    </source>
</evidence>
<evidence type="ECO:0000256" key="6">
    <source>
        <dbReference type="ARBA" id="ARBA00023136"/>
    </source>
</evidence>
<comment type="subcellular location">
    <subcellularLocation>
        <location evidence="1">Cell membrane</location>
        <topology evidence="1">Multi-pass membrane protein</topology>
    </subcellularLocation>
</comment>
<evidence type="ECO:0000256" key="5">
    <source>
        <dbReference type="ARBA" id="ARBA00022989"/>
    </source>
</evidence>
<evidence type="ECO:0000256" key="3">
    <source>
        <dbReference type="ARBA" id="ARBA00022692"/>
    </source>
</evidence>
<dbReference type="EMBL" id="CP031417">
    <property type="protein sequence ID" value="AXK81281.1"/>
    <property type="molecule type" value="Genomic_DNA"/>
</dbReference>
<keyword evidence="10" id="KW-1185">Reference proteome</keyword>
<evidence type="ECO:0000313" key="9">
    <source>
        <dbReference type="EMBL" id="AXK81281.1"/>
    </source>
</evidence>